<dbReference type="Gene3D" id="1.25.40.10">
    <property type="entry name" value="Tetratricopeptide repeat domain"/>
    <property type="match status" value="3"/>
</dbReference>
<dbReference type="Pfam" id="PF13174">
    <property type="entry name" value="TPR_6"/>
    <property type="match status" value="1"/>
</dbReference>
<reference evidence="4 5" key="1">
    <citation type="submission" date="2024-08" db="EMBL/GenBank/DDBJ databases">
        <title>Whole-genome sequencing of halo(alkali)philic microorganisms from hypersaline lakes.</title>
        <authorList>
            <person name="Sorokin D.Y."/>
            <person name="Merkel A.Y."/>
            <person name="Messina E."/>
            <person name="Yakimov M."/>
        </authorList>
    </citation>
    <scope>NUCLEOTIDE SEQUENCE [LARGE SCALE GENOMIC DNA]</scope>
    <source>
        <strain evidence="4 5">AB-hyl4</strain>
    </source>
</reference>
<evidence type="ECO:0000256" key="1">
    <source>
        <dbReference type="ARBA" id="ARBA00022737"/>
    </source>
</evidence>
<evidence type="ECO:0000313" key="4">
    <source>
        <dbReference type="EMBL" id="MFA9480146.1"/>
    </source>
</evidence>
<feature type="chain" id="PRO_5045494203" evidence="3">
    <location>
        <begin position="26"/>
        <end position="385"/>
    </location>
</feature>
<dbReference type="PANTHER" id="PTHR45586">
    <property type="entry name" value="TPR REPEAT-CONTAINING PROTEIN PA4667"/>
    <property type="match status" value="1"/>
</dbReference>
<dbReference type="SMART" id="SM00028">
    <property type="entry name" value="TPR"/>
    <property type="match status" value="5"/>
</dbReference>
<dbReference type="EMBL" id="JBGUBD010000016">
    <property type="protein sequence ID" value="MFA9480146.1"/>
    <property type="molecule type" value="Genomic_DNA"/>
</dbReference>
<dbReference type="SUPFAM" id="SSF48452">
    <property type="entry name" value="TPR-like"/>
    <property type="match status" value="2"/>
</dbReference>
<keyword evidence="3" id="KW-0732">Signal</keyword>
<organism evidence="4 5">
    <name type="scientific">Natronomicrosphaera hydrolytica</name>
    <dbReference type="NCBI Taxonomy" id="3242702"/>
    <lineage>
        <taxon>Bacteria</taxon>
        <taxon>Pseudomonadati</taxon>
        <taxon>Planctomycetota</taxon>
        <taxon>Phycisphaerae</taxon>
        <taxon>Phycisphaerales</taxon>
        <taxon>Phycisphaeraceae</taxon>
        <taxon>Natronomicrosphaera</taxon>
    </lineage>
</organism>
<comment type="caution">
    <text evidence="4">The sequence shown here is derived from an EMBL/GenBank/DDBJ whole genome shotgun (WGS) entry which is preliminary data.</text>
</comment>
<dbReference type="Pfam" id="PF13432">
    <property type="entry name" value="TPR_16"/>
    <property type="match status" value="4"/>
</dbReference>
<protein>
    <submittedName>
        <fullName evidence="4">Tetratricopeptide repeat protein</fullName>
    </submittedName>
</protein>
<name>A0ABV4UBB9_9BACT</name>
<keyword evidence="1" id="KW-0677">Repeat</keyword>
<keyword evidence="2" id="KW-0802">TPR repeat</keyword>
<dbReference type="RefSeq" id="WP_425347070.1">
    <property type="nucleotide sequence ID" value="NZ_JBGUBD010000016.1"/>
</dbReference>
<evidence type="ECO:0000313" key="5">
    <source>
        <dbReference type="Proteomes" id="UP001575105"/>
    </source>
</evidence>
<dbReference type="InterPro" id="IPR051012">
    <property type="entry name" value="CellSynth/LPSAsmb/PSIAsmb"/>
</dbReference>
<sequence>MSSNWSVVVVAVGVMWVACAGSAAADESVEARLHEARQLYADGAYADAAAALSAIVEERPDVAAAHLFKGHALYALERFDEARGAYARAIEAGRLDAAMLGRLAQIEQRADRRGSALSALRLLLLVTPGEHDLHLAVAEASAAAGLPGEAAQLYEQVIRARPSDAGGHLRLANLHLSRDRWREAIGPMTLAYHLGEAAGERARTLGDLHMRADQPTAAAAWYERAIDDGLDTSAMQLRLAQAWLAHGDREAARAAATRAAEADDTSADGGRALLLLGQLAREAGEIDEAVRYWQRAAERADVPRQVHVYLGTLTYERERFGEAAAHLAAARAAGDVEPTTLRLLVLSYAGQGERERAREMLQVYVERYGMDEAAAGMVRRLLRIP</sequence>
<feature type="signal peptide" evidence="3">
    <location>
        <begin position="1"/>
        <end position="25"/>
    </location>
</feature>
<proteinExistence type="predicted"/>
<dbReference type="PANTHER" id="PTHR45586:SF1">
    <property type="entry name" value="LIPOPOLYSACCHARIDE ASSEMBLY PROTEIN B"/>
    <property type="match status" value="1"/>
</dbReference>
<dbReference type="Proteomes" id="UP001575105">
    <property type="component" value="Unassembled WGS sequence"/>
</dbReference>
<dbReference type="InterPro" id="IPR011990">
    <property type="entry name" value="TPR-like_helical_dom_sf"/>
</dbReference>
<evidence type="ECO:0000256" key="2">
    <source>
        <dbReference type="ARBA" id="ARBA00022803"/>
    </source>
</evidence>
<keyword evidence="5" id="KW-1185">Reference proteome</keyword>
<evidence type="ECO:0000256" key="3">
    <source>
        <dbReference type="SAM" id="SignalP"/>
    </source>
</evidence>
<dbReference type="InterPro" id="IPR019734">
    <property type="entry name" value="TPR_rpt"/>
</dbReference>
<accession>A0ABV4UBB9</accession>
<gene>
    <name evidence="4" type="ORF">ACERK3_17885</name>
</gene>